<comment type="caution">
    <text evidence="2">The sequence shown here is derived from an EMBL/GenBank/DDBJ whole genome shotgun (WGS) entry which is preliminary data.</text>
</comment>
<dbReference type="Proteomes" id="UP000822688">
    <property type="component" value="Chromosome 7"/>
</dbReference>
<dbReference type="Gene3D" id="3.40.50.720">
    <property type="entry name" value="NAD(P)-binding Rossmann-like Domain"/>
    <property type="match status" value="1"/>
</dbReference>
<organism evidence="2 3">
    <name type="scientific">Ceratodon purpureus</name>
    <name type="common">Fire moss</name>
    <name type="synonym">Dicranum purpureum</name>
    <dbReference type="NCBI Taxonomy" id="3225"/>
    <lineage>
        <taxon>Eukaryota</taxon>
        <taxon>Viridiplantae</taxon>
        <taxon>Streptophyta</taxon>
        <taxon>Embryophyta</taxon>
        <taxon>Bryophyta</taxon>
        <taxon>Bryophytina</taxon>
        <taxon>Bryopsida</taxon>
        <taxon>Dicranidae</taxon>
        <taxon>Pseudoditrichales</taxon>
        <taxon>Ditrichaceae</taxon>
        <taxon>Ceratodon</taxon>
    </lineage>
</organism>
<dbReference type="InterPro" id="IPR011032">
    <property type="entry name" value="GroES-like_sf"/>
</dbReference>
<feature type="domain" description="Enoyl reductase (ER)" evidence="1">
    <location>
        <begin position="22"/>
        <end position="333"/>
    </location>
</feature>
<evidence type="ECO:0000313" key="2">
    <source>
        <dbReference type="EMBL" id="KAG0565751.1"/>
    </source>
</evidence>
<accession>A0A8T0H0W9</accession>
<sequence length="359" mass="38321">MATSVLDVPATMKAVSYSAYGGGAEGLQHVELPVPKPRKDEVLVKVEACSINPIDWKVQKGFMKPVLPYKFPHVPGADIAGMVISVGPGVTTFVPGDKVVSCLGRAGGGLAEYAIAPTSTTIKRRHEVTPIYGSAMGISGFTALQSVRNSANIDIEGRSKETKNLLIRAASGGVGTLAVQIAKLGGAHVTVTCSPQNFELLKSLGADEVLDCNVPDEAAPESPSGKKYDVIINCGPHRPFPQYKSQLAHSGFVIDLNPSPKGFMTTALNALSLSKQKYFPFMHIPNSVDMYLLFNLLHLKKIKLVIDSTYPLAKAQEAWARCMEGHAVGKIVISICEPLQSIPHVSSPIPSPRSSLPRT</sequence>
<dbReference type="InterPro" id="IPR052733">
    <property type="entry name" value="Chloroplast_QOR"/>
</dbReference>
<dbReference type="InterPro" id="IPR013154">
    <property type="entry name" value="ADH-like_N"/>
</dbReference>
<name>A0A8T0H0W9_CERPU</name>
<dbReference type="SMART" id="SM00829">
    <property type="entry name" value="PKS_ER"/>
    <property type="match status" value="1"/>
</dbReference>
<dbReference type="InterPro" id="IPR020843">
    <property type="entry name" value="ER"/>
</dbReference>
<dbReference type="OrthoDB" id="48317at2759"/>
<dbReference type="Pfam" id="PF13602">
    <property type="entry name" value="ADH_zinc_N_2"/>
    <property type="match status" value="1"/>
</dbReference>
<dbReference type="PANTHER" id="PTHR44013">
    <property type="entry name" value="ZINC-TYPE ALCOHOL DEHYDROGENASE-LIKE PROTEIN C16A3.02C"/>
    <property type="match status" value="1"/>
</dbReference>
<dbReference type="InterPro" id="IPR036291">
    <property type="entry name" value="NAD(P)-bd_dom_sf"/>
</dbReference>
<reference evidence="2" key="1">
    <citation type="submission" date="2020-06" db="EMBL/GenBank/DDBJ databases">
        <title>WGS assembly of Ceratodon purpureus strain R40.</title>
        <authorList>
            <person name="Carey S.B."/>
            <person name="Jenkins J."/>
            <person name="Shu S."/>
            <person name="Lovell J.T."/>
            <person name="Sreedasyam A."/>
            <person name="Maumus F."/>
            <person name="Tiley G.P."/>
            <person name="Fernandez-Pozo N."/>
            <person name="Barry K."/>
            <person name="Chen C."/>
            <person name="Wang M."/>
            <person name="Lipzen A."/>
            <person name="Daum C."/>
            <person name="Saski C.A."/>
            <person name="Payton A.C."/>
            <person name="Mcbreen J.C."/>
            <person name="Conrad R.E."/>
            <person name="Kollar L.M."/>
            <person name="Olsson S."/>
            <person name="Huttunen S."/>
            <person name="Landis J.B."/>
            <person name="Wickett N.J."/>
            <person name="Johnson M.G."/>
            <person name="Rensing S.A."/>
            <person name="Grimwood J."/>
            <person name="Schmutz J."/>
            <person name="Mcdaniel S.F."/>
        </authorList>
    </citation>
    <scope>NUCLEOTIDE SEQUENCE</scope>
    <source>
        <strain evidence="2">R40</strain>
    </source>
</reference>
<dbReference type="EMBL" id="CM026428">
    <property type="protein sequence ID" value="KAG0565751.1"/>
    <property type="molecule type" value="Genomic_DNA"/>
</dbReference>
<dbReference type="AlphaFoldDB" id="A0A8T0H0W9"/>
<dbReference type="SUPFAM" id="SSF50129">
    <property type="entry name" value="GroES-like"/>
    <property type="match status" value="1"/>
</dbReference>
<gene>
    <name evidence="2" type="ORF">KC19_7G012000</name>
</gene>
<dbReference type="SUPFAM" id="SSF51735">
    <property type="entry name" value="NAD(P)-binding Rossmann-fold domains"/>
    <property type="match status" value="1"/>
</dbReference>
<protein>
    <recommendedName>
        <fullName evidence="1">Enoyl reductase (ER) domain-containing protein</fullName>
    </recommendedName>
</protein>
<dbReference type="GO" id="GO:0016491">
    <property type="term" value="F:oxidoreductase activity"/>
    <property type="evidence" value="ECO:0007669"/>
    <property type="project" value="InterPro"/>
</dbReference>
<dbReference type="CDD" id="cd08267">
    <property type="entry name" value="MDR1"/>
    <property type="match status" value="1"/>
</dbReference>
<dbReference type="PANTHER" id="PTHR44013:SF1">
    <property type="entry name" value="ZINC-TYPE ALCOHOL DEHYDROGENASE-LIKE PROTEIN C16A3.02C"/>
    <property type="match status" value="1"/>
</dbReference>
<keyword evidence="3" id="KW-1185">Reference proteome</keyword>
<evidence type="ECO:0000259" key="1">
    <source>
        <dbReference type="SMART" id="SM00829"/>
    </source>
</evidence>
<dbReference type="Gene3D" id="3.90.180.10">
    <property type="entry name" value="Medium-chain alcohol dehydrogenases, catalytic domain"/>
    <property type="match status" value="1"/>
</dbReference>
<evidence type="ECO:0000313" key="3">
    <source>
        <dbReference type="Proteomes" id="UP000822688"/>
    </source>
</evidence>
<proteinExistence type="predicted"/>
<dbReference type="Pfam" id="PF08240">
    <property type="entry name" value="ADH_N"/>
    <property type="match status" value="1"/>
</dbReference>